<dbReference type="EMBL" id="FWXT01000001">
    <property type="protein sequence ID" value="SMC67780.1"/>
    <property type="molecule type" value="Genomic_DNA"/>
</dbReference>
<dbReference type="AlphaFoldDB" id="A0A1W2B4Q8"/>
<proteinExistence type="predicted"/>
<evidence type="ECO:0008006" key="3">
    <source>
        <dbReference type="Google" id="ProtNLM"/>
    </source>
</evidence>
<evidence type="ECO:0000313" key="1">
    <source>
        <dbReference type="EMBL" id="SMC67780.1"/>
    </source>
</evidence>
<organism evidence="1 2">
    <name type="scientific">Pedobacter africanus</name>
    <dbReference type="NCBI Taxonomy" id="151894"/>
    <lineage>
        <taxon>Bacteria</taxon>
        <taxon>Pseudomonadati</taxon>
        <taxon>Bacteroidota</taxon>
        <taxon>Sphingobacteriia</taxon>
        <taxon>Sphingobacteriales</taxon>
        <taxon>Sphingobacteriaceae</taxon>
        <taxon>Pedobacter</taxon>
    </lineage>
</organism>
<dbReference type="OrthoDB" id="751045at2"/>
<evidence type="ECO:0000313" key="2">
    <source>
        <dbReference type="Proteomes" id="UP000192756"/>
    </source>
</evidence>
<dbReference type="RefSeq" id="WP_084238079.1">
    <property type="nucleotide sequence ID" value="NZ_FWXT01000001.1"/>
</dbReference>
<name>A0A1W2B4Q8_9SPHI</name>
<gene>
    <name evidence="1" type="ORF">SAMN04488524_1904</name>
</gene>
<dbReference type="PROSITE" id="PS51257">
    <property type="entry name" value="PROKAR_LIPOPROTEIN"/>
    <property type="match status" value="1"/>
</dbReference>
<accession>A0A1W2B4Q8</accession>
<sequence>MKKLIFLYIQTGLFLSLVVSCKKELVPQATAAFTIVNAVSGSDNLVANFNTNYTTDGIYPVGMYVKYRVYTPQNHLTIPAGEQPLLIYRFPAAADQNKPVYQLSVNPNAGEASTLFLTGTLEQPETLLITKMPPFHALADSVLGLRFVNLAPAKTPVRIRISGEGTELSVTNLAYKSATDYLSVKANAKVGDVLVEFFDQGSGTLLQTYTLKDVGTTSLEKNKWRYRNYTLAWLPDDAKGVLAGEPFLIDDF</sequence>
<keyword evidence="2" id="KW-1185">Reference proteome</keyword>
<dbReference type="Proteomes" id="UP000192756">
    <property type="component" value="Unassembled WGS sequence"/>
</dbReference>
<dbReference type="STRING" id="151894.SAMN04488524_1904"/>
<protein>
    <recommendedName>
        <fullName evidence="3">DUF4397 domain-containing protein</fullName>
    </recommendedName>
</protein>
<reference evidence="2" key="1">
    <citation type="submission" date="2017-04" db="EMBL/GenBank/DDBJ databases">
        <authorList>
            <person name="Varghese N."/>
            <person name="Submissions S."/>
        </authorList>
    </citation>
    <scope>NUCLEOTIDE SEQUENCE [LARGE SCALE GENOMIC DNA]</scope>
    <source>
        <strain evidence="2">DSM 12126</strain>
    </source>
</reference>